<dbReference type="STRING" id="861299.J421_2185"/>
<keyword evidence="2" id="KW-1185">Reference proteome</keyword>
<dbReference type="InParanoid" id="W0RH40"/>
<proteinExistence type="predicted"/>
<dbReference type="Proteomes" id="UP000019151">
    <property type="component" value="Chromosome"/>
</dbReference>
<accession>W0RH40</accession>
<name>W0RH40_9BACT</name>
<dbReference type="HOGENOM" id="CLU_1842242_0_0_0"/>
<dbReference type="KEGG" id="gba:J421_2185"/>
<protein>
    <submittedName>
        <fullName evidence="1">Uncharacterized protein</fullName>
    </submittedName>
</protein>
<reference evidence="1 2" key="1">
    <citation type="journal article" date="2014" name="Genome Announc.">
        <title>Genome Sequence and Methylome of Soil Bacterium Gemmatirosa kalamazoonensis KBS708T, a Member of the Rarely Cultivated Gemmatimonadetes Phylum.</title>
        <authorList>
            <person name="Debruyn J.M."/>
            <person name="Radosevich M."/>
            <person name="Wommack K.E."/>
            <person name="Polson S.W."/>
            <person name="Hauser L.J."/>
            <person name="Fawaz M.N."/>
            <person name="Korlach J."/>
            <person name="Tsai Y.C."/>
        </authorList>
    </citation>
    <scope>NUCLEOTIDE SEQUENCE [LARGE SCALE GENOMIC DNA]</scope>
    <source>
        <strain evidence="1 2">KBS708</strain>
    </source>
</reference>
<dbReference type="AlphaFoldDB" id="W0RH40"/>
<organism evidence="1 2">
    <name type="scientific">Gemmatirosa kalamazoonensis</name>
    <dbReference type="NCBI Taxonomy" id="861299"/>
    <lineage>
        <taxon>Bacteria</taxon>
        <taxon>Pseudomonadati</taxon>
        <taxon>Gemmatimonadota</taxon>
        <taxon>Gemmatimonadia</taxon>
        <taxon>Gemmatimonadales</taxon>
        <taxon>Gemmatimonadaceae</taxon>
        <taxon>Gemmatirosa</taxon>
    </lineage>
</organism>
<evidence type="ECO:0000313" key="2">
    <source>
        <dbReference type="Proteomes" id="UP000019151"/>
    </source>
</evidence>
<gene>
    <name evidence="1" type="ORF">J421_2185</name>
</gene>
<dbReference type="EMBL" id="CP007128">
    <property type="protein sequence ID" value="AHG89722.1"/>
    <property type="molecule type" value="Genomic_DNA"/>
</dbReference>
<sequence>MSATYVSSRFTRRSDGEATLVTRIPRLKMEYQLARPVFVRVVSQYESSRRAPLRDPATGGVLLVPGSSPGTFVASAERASNALRTDWLFSYRPAPGTVFFVGYGNTLTEPQALAFSGLRRTGDALFVKASYVFRATRQE</sequence>
<evidence type="ECO:0000313" key="1">
    <source>
        <dbReference type="EMBL" id="AHG89722.1"/>
    </source>
</evidence>
<dbReference type="RefSeq" id="WP_025411210.1">
    <property type="nucleotide sequence ID" value="NZ_CP007128.1"/>
</dbReference>